<organism evidence="11">
    <name type="scientific">uncultured Thermomicrobiales bacterium</name>
    <dbReference type="NCBI Taxonomy" id="1645740"/>
    <lineage>
        <taxon>Bacteria</taxon>
        <taxon>Pseudomonadati</taxon>
        <taxon>Thermomicrobiota</taxon>
        <taxon>Thermomicrobia</taxon>
        <taxon>Thermomicrobiales</taxon>
        <taxon>environmental samples</taxon>
    </lineage>
</organism>
<gene>
    <name evidence="11" type="ORF">AVDCRST_MAG18-258</name>
</gene>
<evidence type="ECO:0000259" key="10">
    <source>
        <dbReference type="PROSITE" id="PS50850"/>
    </source>
</evidence>
<evidence type="ECO:0000256" key="3">
    <source>
        <dbReference type="ARBA" id="ARBA00022475"/>
    </source>
</evidence>
<evidence type="ECO:0000256" key="8">
    <source>
        <dbReference type="ARBA" id="ARBA00040914"/>
    </source>
</evidence>
<dbReference type="PANTHER" id="PTHR23513">
    <property type="entry name" value="INTEGRAL MEMBRANE EFFLUX PROTEIN-RELATED"/>
    <property type="match status" value="1"/>
</dbReference>
<dbReference type="InterPro" id="IPR011701">
    <property type="entry name" value="MFS"/>
</dbReference>
<comment type="subcellular location">
    <subcellularLocation>
        <location evidence="1">Cell membrane</location>
        <topology evidence="1">Multi-pass membrane protein</topology>
    </subcellularLocation>
</comment>
<dbReference type="GO" id="GO:0005886">
    <property type="term" value="C:plasma membrane"/>
    <property type="evidence" value="ECO:0007669"/>
    <property type="project" value="UniProtKB-SubCell"/>
</dbReference>
<evidence type="ECO:0000256" key="2">
    <source>
        <dbReference type="ARBA" id="ARBA00022448"/>
    </source>
</evidence>
<dbReference type="PANTHER" id="PTHR23513:SF9">
    <property type="entry name" value="ENTEROBACTIN EXPORTER ENTS"/>
    <property type="match status" value="1"/>
</dbReference>
<feature type="transmembrane region" description="Helical" evidence="9">
    <location>
        <begin position="356"/>
        <end position="378"/>
    </location>
</feature>
<evidence type="ECO:0000256" key="1">
    <source>
        <dbReference type="ARBA" id="ARBA00004651"/>
    </source>
</evidence>
<sequence length="424" mass="43177">MEGSIHPTVITATPARRAPFYAILGANAISMHGNALAQLALPWFVLATTGSAAKTGLAAFAGLLPLIISAFFGGAIVDRLGHKRASVIADLASMVTVALIPLLHGLGLLNFGLLLALIFLGAVLDAPGVTARAALVPDLIALGRFRPERANTAHEVIESGAVFAGPIGAGILIAAFGPGVALWFNAASFLVSASFVAFAVPTLRVAAEEVASAGYLADLAAGLRFVLRDPPLRAIFLSAAVISFLFSPLFGVVLPFYIKTTYDSATALGLIIGAFGGGGVLGALVYAAGAHRLPRRVTFVGGVFAICGGFVALTPLPPLPLMVAAFFLAGLISGPNGPLINTILQERTPQALRGRVFGATTALCYAGSPLGVLAAGALLQPLGVQPVLIASAVIFSAVALALAFDRGLYILDEADKGEGELAAQ</sequence>
<feature type="domain" description="Major facilitator superfamily (MFS) profile" evidence="10">
    <location>
        <begin position="231"/>
        <end position="424"/>
    </location>
</feature>
<dbReference type="Pfam" id="PF07690">
    <property type="entry name" value="MFS_1"/>
    <property type="match status" value="1"/>
</dbReference>
<name>A0A6J4UIB9_9BACT</name>
<proteinExistence type="inferred from homology"/>
<dbReference type="InterPro" id="IPR036259">
    <property type="entry name" value="MFS_trans_sf"/>
</dbReference>
<feature type="transmembrane region" description="Helical" evidence="9">
    <location>
        <begin position="20"/>
        <end position="45"/>
    </location>
</feature>
<keyword evidence="6 9" id="KW-0472">Membrane</keyword>
<dbReference type="EMBL" id="CADCWN010000015">
    <property type="protein sequence ID" value="CAA9550238.1"/>
    <property type="molecule type" value="Genomic_DNA"/>
</dbReference>
<keyword evidence="5 9" id="KW-1133">Transmembrane helix</keyword>
<feature type="transmembrane region" description="Helical" evidence="9">
    <location>
        <begin position="384"/>
        <end position="404"/>
    </location>
</feature>
<evidence type="ECO:0000256" key="4">
    <source>
        <dbReference type="ARBA" id="ARBA00022692"/>
    </source>
</evidence>
<keyword evidence="4 9" id="KW-0812">Transmembrane</keyword>
<comment type="similarity">
    <text evidence="7">Belongs to the major facilitator superfamily. Drug:H(+) antiporter-3 (DHA3) (TC 2.A.1.21) family.</text>
</comment>
<dbReference type="SUPFAM" id="SSF103473">
    <property type="entry name" value="MFS general substrate transporter"/>
    <property type="match status" value="1"/>
</dbReference>
<keyword evidence="3" id="KW-1003">Cell membrane</keyword>
<evidence type="ECO:0000256" key="6">
    <source>
        <dbReference type="ARBA" id="ARBA00023136"/>
    </source>
</evidence>
<feature type="transmembrane region" description="Helical" evidence="9">
    <location>
        <begin position="264"/>
        <end position="285"/>
    </location>
</feature>
<feature type="transmembrane region" description="Helical" evidence="9">
    <location>
        <begin position="234"/>
        <end position="258"/>
    </location>
</feature>
<protein>
    <recommendedName>
        <fullName evidence="8">Multidrug efflux pump Tap</fullName>
    </recommendedName>
</protein>
<evidence type="ECO:0000256" key="5">
    <source>
        <dbReference type="ARBA" id="ARBA00022989"/>
    </source>
</evidence>
<keyword evidence="2" id="KW-0813">Transport</keyword>
<feature type="transmembrane region" description="Helical" evidence="9">
    <location>
        <begin position="156"/>
        <end position="176"/>
    </location>
</feature>
<dbReference type="CDD" id="cd06173">
    <property type="entry name" value="MFS_MefA_like"/>
    <property type="match status" value="1"/>
</dbReference>
<dbReference type="PROSITE" id="PS50850">
    <property type="entry name" value="MFS"/>
    <property type="match status" value="1"/>
</dbReference>
<dbReference type="Gene3D" id="1.20.1250.20">
    <property type="entry name" value="MFS general substrate transporter like domains"/>
    <property type="match status" value="1"/>
</dbReference>
<feature type="transmembrane region" description="Helical" evidence="9">
    <location>
        <begin position="322"/>
        <end position="344"/>
    </location>
</feature>
<dbReference type="AlphaFoldDB" id="A0A6J4UIB9"/>
<feature type="transmembrane region" description="Helical" evidence="9">
    <location>
        <begin position="57"/>
        <end position="76"/>
    </location>
</feature>
<evidence type="ECO:0000313" key="11">
    <source>
        <dbReference type="EMBL" id="CAA9550238.1"/>
    </source>
</evidence>
<dbReference type="GO" id="GO:0022857">
    <property type="term" value="F:transmembrane transporter activity"/>
    <property type="evidence" value="ECO:0007669"/>
    <property type="project" value="InterPro"/>
</dbReference>
<feature type="transmembrane region" description="Helical" evidence="9">
    <location>
        <begin position="297"/>
        <end position="316"/>
    </location>
</feature>
<evidence type="ECO:0000256" key="7">
    <source>
        <dbReference type="ARBA" id="ARBA00038075"/>
    </source>
</evidence>
<accession>A0A6J4UIB9</accession>
<dbReference type="InterPro" id="IPR020846">
    <property type="entry name" value="MFS_dom"/>
</dbReference>
<evidence type="ECO:0000256" key="9">
    <source>
        <dbReference type="SAM" id="Phobius"/>
    </source>
</evidence>
<reference evidence="11" key="1">
    <citation type="submission" date="2020-02" db="EMBL/GenBank/DDBJ databases">
        <authorList>
            <person name="Meier V. D."/>
        </authorList>
    </citation>
    <scope>NUCLEOTIDE SEQUENCE</scope>
    <source>
        <strain evidence="11">AVDCRST_MAG18</strain>
    </source>
</reference>